<name>A0A8J3T5G8_9ACTN</name>
<evidence type="ECO:0000256" key="2">
    <source>
        <dbReference type="SAM" id="SignalP"/>
    </source>
</evidence>
<dbReference type="Proteomes" id="UP000634476">
    <property type="component" value="Unassembled WGS sequence"/>
</dbReference>
<reference evidence="4" key="1">
    <citation type="submission" date="2021-01" db="EMBL/GenBank/DDBJ databases">
        <title>Whole genome shotgun sequence of Planobispora takensis NBRC 109077.</title>
        <authorList>
            <person name="Komaki H."/>
            <person name="Tamura T."/>
        </authorList>
    </citation>
    <scope>NUCLEOTIDE SEQUENCE</scope>
    <source>
        <strain evidence="4">NBRC 109077</strain>
    </source>
</reference>
<keyword evidence="2" id="KW-0732">Signal</keyword>
<feature type="signal peptide" evidence="2">
    <location>
        <begin position="1"/>
        <end position="21"/>
    </location>
</feature>
<feature type="compositionally biased region" description="Low complexity" evidence="1">
    <location>
        <begin position="38"/>
        <end position="67"/>
    </location>
</feature>
<dbReference type="Pfam" id="PF03713">
    <property type="entry name" value="DUF305"/>
    <property type="match status" value="1"/>
</dbReference>
<sequence length="222" mass="22925">MKRSAIALACAAVAGMLTVSACGTGAAAHGEAAGHGGHAVPASAAPAGGDKAPAGADDASAPAGTGASGSFNDADVMFLQMMIPHHRQGAEMAGAAETRSPREEIRTMAAAIAATQGYEAETMTGWLEAWGRPLTAADPHAHDAHGGLHATSPAEIVKLRRLKGAAFDTRFLNVLVAHQHNAVEMARTEIRTGRNAQVVELARRIEQSRLAQIKQMLAEMNP</sequence>
<dbReference type="InterPro" id="IPR005183">
    <property type="entry name" value="DUF305_CopM-like"/>
</dbReference>
<dbReference type="AlphaFoldDB" id="A0A8J3T5G8"/>
<evidence type="ECO:0000313" key="4">
    <source>
        <dbReference type="EMBL" id="GII01354.1"/>
    </source>
</evidence>
<comment type="caution">
    <text evidence="4">The sequence shown here is derived from an EMBL/GenBank/DDBJ whole genome shotgun (WGS) entry which is preliminary data.</text>
</comment>
<proteinExistence type="predicted"/>
<protein>
    <recommendedName>
        <fullName evidence="3">DUF305 domain-containing protein</fullName>
    </recommendedName>
</protein>
<feature type="region of interest" description="Disordered" evidence="1">
    <location>
        <begin position="28"/>
        <end position="67"/>
    </location>
</feature>
<dbReference type="EMBL" id="BOOK01000023">
    <property type="protein sequence ID" value="GII01354.1"/>
    <property type="molecule type" value="Genomic_DNA"/>
</dbReference>
<evidence type="ECO:0000313" key="5">
    <source>
        <dbReference type="Proteomes" id="UP000634476"/>
    </source>
</evidence>
<evidence type="ECO:0000259" key="3">
    <source>
        <dbReference type="Pfam" id="PF03713"/>
    </source>
</evidence>
<feature type="chain" id="PRO_5039699280" description="DUF305 domain-containing protein" evidence="2">
    <location>
        <begin position="22"/>
        <end position="222"/>
    </location>
</feature>
<evidence type="ECO:0000256" key="1">
    <source>
        <dbReference type="SAM" id="MobiDB-lite"/>
    </source>
</evidence>
<keyword evidence="5" id="KW-1185">Reference proteome</keyword>
<dbReference type="RefSeq" id="WP_203875735.1">
    <property type="nucleotide sequence ID" value="NZ_BOOK01000023.1"/>
</dbReference>
<dbReference type="PANTHER" id="PTHR36933">
    <property type="entry name" value="SLL0788 PROTEIN"/>
    <property type="match status" value="1"/>
</dbReference>
<gene>
    <name evidence="4" type="ORF">Pta02_33620</name>
</gene>
<dbReference type="Gene3D" id="1.20.1260.10">
    <property type="match status" value="1"/>
</dbReference>
<dbReference type="PROSITE" id="PS51257">
    <property type="entry name" value="PROKAR_LIPOPROTEIN"/>
    <property type="match status" value="1"/>
</dbReference>
<accession>A0A8J3T5G8</accession>
<feature type="domain" description="DUF305" evidence="3">
    <location>
        <begin position="75"/>
        <end position="217"/>
    </location>
</feature>
<organism evidence="4 5">
    <name type="scientific">Planobispora takensis</name>
    <dbReference type="NCBI Taxonomy" id="1367882"/>
    <lineage>
        <taxon>Bacteria</taxon>
        <taxon>Bacillati</taxon>
        <taxon>Actinomycetota</taxon>
        <taxon>Actinomycetes</taxon>
        <taxon>Streptosporangiales</taxon>
        <taxon>Streptosporangiaceae</taxon>
        <taxon>Planobispora</taxon>
    </lineage>
</organism>
<dbReference type="InterPro" id="IPR012347">
    <property type="entry name" value="Ferritin-like"/>
</dbReference>
<dbReference type="PANTHER" id="PTHR36933:SF1">
    <property type="entry name" value="SLL0788 PROTEIN"/>
    <property type="match status" value="1"/>
</dbReference>